<dbReference type="Gene3D" id="3.20.20.220">
    <property type="match status" value="1"/>
</dbReference>
<dbReference type="GO" id="GO:0071949">
    <property type="term" value="F:FAD binding"/>
    <property type="evidence" value="ECO:0007669"/>
    <property type="project" value="TreeGrafter"/>
</dbReference>
<dbReference type="GO" id="GO:0035999">
    <property type="term" value="P:tetrahydrofolate interconversion"/>
    <property type="evidence" value="ECO:0007669"/>
    <property type="project" value="UniProtKB-UniPathway"/>
</dbReference>
<dbReference type="Pfam" id="PF02219">
    <property type="entry name" value="MTHFR"/>
    <property type="match status" value="1"/>
</dbReference>
<evidence type="ECO:0000256" key="4">
    <source>
        <dbReference type="ARBA" id="ARBA00022630"/>
    </source>
</evidence>
<evidence type="ECO:0000313" key="7">
    <source>
        <dbReference type="EMBL" id="GAG42829.1"/>
    </source>
</evidence>
<keyword evidence="5" id="KW-0274">FAD</keyword>
<dbReference type="AlphaFoldDB" id="X0XI42"/>
<dbReference type="EMBL" id="BARS01055093">
    <property type="protein sequence ID" value="GAG42829.1"/>
    <property type="molecule type" value="Genomic_DNA"/>
</dbReference>
<evidence type="ECO:0000256" key="2">
    <source>
        <dbReference type="ARBA" id="ARBA00004777"/>
    </source>
</evidence>
<dbReference type="InterPro" id="IPR029041">
    <property type="entry name" value="FAD-linked_oxidoreductase-like"/>
</dbReference>
<feature type="non-terminal residue" evidence="7">
    <location>
        <position position="176"/>
    </location>
</feature>
<protein>
    <submittedName>
        <fullName evidence="7">Uncharacterized protein</fullName>
    </submittedName>
</protein>
<evidence type="ECO:0000256" key="5">
    <source>
        <dbReference type="ARBA" id="ARBA00022827"/>
    </source>
</evidence>
<sequence length="176" mass="19484">MNDLKSGSNLEKVLRAGHFAFTGECGPPKGANIDHLKEKIAHLKGMVDAVNITDNQTAVVRMSSWAASTILIQEGIEPNFQMVCRDRNRLAMQSDILGAYAMGIRNILCLSGDHQRFGNHPQAKNVFDIDSMQLIALAKKMRDEGKFLNEEELDVSPRLFIGAASNPFADPLEFRV</sequence>
<comment type="cofactor">
    <cofactor evidence="1">
        <name>FAD</name>
        <dbReference type="ChEBI" id="CHEBI:57692"/>
    </cofactor>
</comment>
<evidence type="ECO:0000256" key="6">
    <source>
        <dbReference type="ARBA" id="ARBA00023002"/>
    </source>
</evidence>
<gene>
    <name evidence="7" type="ORF">S01H1_81415</name>
</gene>
<reference evidence="7" key="1">
    <citation type="journal article" date="2014" name="Front. Microbiol.">
        <title>High frequency of phylogenetically diverse reductive dehalogenase-homologous genes in deep subseafloor sedimentary metagenomes.</title>
        <authorList>
            <person name="Kawai M."/>
            <person name="Futagami T."/>
            <person name="Toyoda A."/>
            <person name="Takaki Y."/>
            <person name="Nishi S."/>
            <person name="Hori S."/>
            <person name="Arai W."/>
            <person name="Tsubouchi T."/>
            <person name="Morono Y."/>
            <person name="Uchiyama I."/>
            <person name="Ito T."/>
            <person name="Fujiyama A."/>
            <person name="Inagaki F."/>
            <person name="Takami H."/>
        </authorList>
    </citation>
    <scope>NUCLEOTIDE SEQUENCE</scope>
    <source>
        <strain evidence="7">Expedition CK06-06</strain>
    </source>
</reference>
<name>X0XI42_9ZZZZ</name>
<accession>X0XI42</accession>
<evidence type="ECO:0000256" key="3">
    <source>
        <dbReference type="ARBA" id="ARBA00006743"/>
    </source>
</evidence>
<dbReference type="UniPathway" id="UPA00193"/>
<dbReference type="SUPFAM" id="SSF51730">
    <property type="entry name" value="FAD-linked oxidoreductase"/>
    <property type="match status" value="1"/>
</dbReference>
<keyword evidence="6" id="KW-0560">Oxidoreductase</keyword>
<comment type="caution">
    <text evidence="7">The sequence shown here is derived from an EMBL/GenBank/DDBJ whole genome shotgun (WGS) entry which is preliminary data.</text>
</comment>
<organism evidence="7">
    <name type="scientific">marine sediment metagenome</name>
    <dbReference type="NCBI Taxonomy" id="412755"/>
    <lineage>
        <taxon>unclassified sequences</taxon>
        <taxon>metagenomes</taxon>
        <taxon>ecological metagenomes</taxon>
    </lineage>
</organism>
<evidence type="ECO:0000256" key="1">
    <source>
        <dbReference type="ARBA" id="ARBA00001974"/>
    </source>
</evidence>
<dbReference type="PANTHER" id="PTHR45754:SF3">
    <property type="entry name" value="METHYLENETETRAHYDROFOLATE REDUCTASE (NADPH)"/>
    <property type="match status" value="1"/>
</dbReference>
<dbReference type="GO" id="GO:0009086">
    <property type="term" value="P:methionine biosynthetic process"/>
    <property type="evidence" value="ECO:0007669"/>
    <property type="project" value="TreeGrafter"/>
</dbReference>
<keyword evidence="4" id="KW-0285">Flavoprotein</keyword>
<proteinExistence type="inferred from homology"/>
<dbReference type="PANTHER" id="PTHR45754">
    <property type="entry name" value="METHYLENETETRAHYDROFOLATE REDUCTASE"/>
    <property type="match status" value="1"/>
</dbReference>
<comment type="pathway">
    <text evidence="2">One-carbon metabolism; tetrahydrofolate interconversion.</text>
</comment>
<comment type="similarity">
    <text evidence="3">Belongs to the methylenetetrahydrofolate reductase family.</text>
</comment>
<dbReference type="GO" id="GO:0004489">
    <property type="term" value="F:methylenetetrahydrofolate reductase [NAD(P)H] activity"/>
    <property type="evidence" value="ECO:0007669"/>
    <property type="project" value="InterPro"/>
</dbReference>
<dbReference type="GO" id="GO:0005829">
    <property type="term" value="C:cytosol"/>
    <property type="evidence" value="ECO:0007669"/>
    <property type="project" value="TreeGrafter"/>
</dbReference>
<dbReference type="InterPro" id="IPR003171">
    <property type="entry name" value="Mehydrof_redctse-like"/>
</dbReference>